<gene>
    <name evidence="4" type="ORF">DH2020_008381</name>
</gene>
<dbReference type="PANTHER" id="PTHR33155">
    <property type="entry name" value="FANTASTIC FOUR-LIKE PROTEIN (DUF3049)"/>
    <property type="match status" value="1"/>
</dbReference>
<feature type="domain" description="FAF" evidence="3">
    <location>
        <begin position="48"/>
        <end position="106"/>
    </location>
</feature>
<dbReference type="PANTHER" id="PTHR33155:SF75">
    <property type="entry name" value="OS02G0750800 PROTEIN"/>
    <property type="match status" value="1"/>
</dbReference>
<proteinExistence type="inferred from homology"/>
<name>A0ABR0U1K0_REHGL</name>
<reference evidence="4 5" key="1">
    <citation type="journal article" date="2021" name="Comput. Struct. Biotechnol. J.">
        <title>De novo genome assembly of the potent medicinal plant Rehmannia glutinosa using nanopore technology.</title>
        <authorList>
            <person name="Ma L."/>
            <person name="Dong C."/>
            <person name="Song C."/>
            <person name="Wang X."/>
            <person name="Zheng X."/>
            <person name="Niu Y."/>
            <person name="Chen S."/>
            <person name="Feng W."/>
        </authorList>
    </citation>
    <scope>NUCLEOTIDE SEQUENCE [LARGE SCALE GENOMIC DNA]</scope>
    <source>
        <strain evidence="4">DH-2019</strain>
    </source>
</reference>
<accession>A0ABR0U1K0</accession>
<dbReference type="Proteomes" id="UP001318860">
    <property type="component" value="Unassembled WGS sequence"/>
</dbReference>
<comment type="similarity">
    <text evidence="1">Belongs to the fantastic four family.</text>
</comment>
<feature type="compositionally biased region" description="Basic and acidic residues" evidence="2">
    <location>
        <begin position="29"/>
        <end position="49"/>
    </location>
</feature>
<sequence>MHDSDFSDYIGLESCADLKSDMNNPPRRGGSDSRRIRAADAAAEGEKEYPPPIPWLARTENLPSHMPWVMQRYYSGDGRLIIREEKVKRHEYFQVHRSNGRLVLNLVPLDDAVEESRKDRHAHGGEEEEEQGKDDKIDGGDEGTCDPTVEETVSRCYKFNSVGINVCGGFAAVAAAAATFRPPVQI</sequence>
<feature type="region of interest" description="Disordered" evidence="2">
    <location>
        <begin position="115"/>
        <end position="146"/>
    </location>
</feature>
<keyword evidence="5" id="KW-1185">Reference proteome</keyword>
<comment type="caution">
    <text evidence="4">The sequence shown here is derived from an EMBL/GenBank/DDBJ whole genome shotgun (WGS) entry which is preliminary data.</text>
</comment>
<protein>
    <recommendedName>
        <fullName evidence="3">FAF domain-containing protein</fullName>
    </recommendedName>
</protein>
<dbReference type="InterPro" id="IPR046431">
    <property type="entry name" value="FAF_dom"/>
</dbReference>
<evidence type="ECO:0000259" key="3">
    <source>
        <dbReference type="Pfam" id="PF11250"/>
    </source>
</evidence>
<dbReference type="Pfam" id="PF11250">
    <property type="entry name" value="FAF"/>
    <property type="match status" value="1"/>
</dbReference>
<organism evidence="4 5">
    <name type="scientific">Rehmannia glutinosa</name>
    <name type="common">Chinese foxglove</name>
    <dbReference type="NCBI Taxonomy" id="99300"/>
    <lineage>
        <taxon>Eukaryota</taxon>
        <taxon>Viridiplantae</taxon>
        <taxon>Streptophyta</taxon>
        <taxon>Embryophyta</taxon>
        <taxon>Tracheophyta</taxon>
        <taxon>Spermatophyta</taxon>
        <taxon>Magnoliopsida</taxon>
        <taxon>eudicotyledons</taxon>
        <taxon>Gunneridae</taxon>
        <taxon>Pentapetalae</taxon>
        <taxon>asterids</taxon>
        <taxon>lamiids</taxon>
        <taxon>Lamiales</taxon>
        <taxon>Orobanchaceae</taxon>
        <taxon>Rehmannieae</taxon>
        <taxon>Rehmannia</taxon>
    </lineage>
</organism>
<dbReference type="EMBL" id="JABTTQ020003506">
    <property type="protein sequence ID" value="KAK6116112.1"/>
    <property type="molecule type" value="Genomic_DNA"/>
</dbReference>
<evidence type="ECO:0000256" key="1">
    <source>
        <dbReference type="ARBA" id="ARBA00008690"/>
    </source>
</evidence>
<evidence type="ECO:0000313" key="4">
    <source>
        <dbReference type="EMBL" id="KAK6116112.1"/>
    </source>
</evidence>
<feature type="region of interest" description="Disordered" evidence="2">
    <location>
        <begin position="17"/>
        <end position="52"/>
    </location>
</feature>
<feature type="compositionally biased region" description="Basic and acidic residues" evidence="2">
    <location>
        <begin position="115"/>
        <end position="125"/>
    </location>
</feature>
<evidence type="ECO:0000313" key="5">
    <source>
        <dbReference type="Proteomes" id="UP001318860"/>
    </source>
</evidence>
<dbReference type="InterPro" id="IPR021410">
    <property type="entry name" value="FAF"/>
</dbReference>
<evidence type="ECO:0000256" key="2">
    <source>
        <dbReference type="SAM" id="MobiDB-lite"/>
    </source>
</evidence>